<dbReference type="Proteomes" id="UP000647172">
    <property type="component" value="Unassembled WGS sequence"/>
</dbReference>
<evidence type="ECO:0000256" key="1">
    <source>
        <dbReference type="SAM" id="MobiDB-lite"/>
    </source>
</evidence>
<evidence type="ECO:0000313" key="4">
    <source>
        <dbReference type="Proteomes" id="UP000647172"/>
    </source>
</evidence>
<keyword evidence="4" id="KW-1185">Reference proteome</keyword>
<evidence type="ECO:0000256" key="2">
    <source>
        <dbReference type="SAM" id="Phobius"/>
    </source>
</evidence>
<keyword evidence="2" id="KW-0812">Transmembrane</keyword>
<name>A0A919JEY2_9ACTN</name>
<feature type="compositionally biased region" description="Low complexity" evidence="1">
    <location>
        <begin position="92"/>
        <end position="119"/>
    </location>
</feature>
<reference evidence="3" key="1">
    <citation type="submission" date="2021-01" db="EMBL/GenBank/DDBJ databases">
        <title>Whole genome shotgun sequence of Actinoplanes nipponensis NBRC 14063.</title>
        <authorList>
            <person name="Komaki H."/>
            <person name="Tamura T."/>
        </authorList>
    </citation>
    <scope>NUCLEOTIDE SEQUENCE</scope>
    <source>
        <strain evidence="3">NBRC 14063</strain>
    </source>
</reference>
<feature type="compositionally biased region" description="Low complexity" evidence="1">
    <location>
        <begin position="138"/>
        <end position="148"/>
    </location>
</feature>
<dbReference type="AlphaFoldDB" id="A0A919JEY2"/>
<feature type="transmembrane region" description="Helical" evidence="2">
    <location>
        <begin position="424"/>
        <end position="441"/>
    </location>
</feature>
<feature type="compositionally biased region" description="Pro residues" evidence="1">
    <location>
        <begin position="269"/>
        <end position="278"/>
    </location>
</feature>
<feature type="transmembrane region" description="Helical" evidence="2">
    <location>
        <begin position="399"/>
        <end position="417"/>
    </location>
</feature>
<comment type="caution">
    <text evidence="3">The sequence shown here is derived from an EMBL/GenBank/DDBJ whole genome shotgun (WGS) entry which is preliminary data.</text>
</comment>
<keyword evidence="2" id="KW-1133">Transmembrane helix</keyword>
<feature type="transmembrane region" description="Helical" evidence="2">
    <location>
        <begin position="366"/>
        <end position="387"/>
    </location>
</feature>
<gene>
    <name evidence="3" type="ORF">Ani05nite_20520</name>
</gene>
<keyword evidence="2" id="KW-0472">Membrane</keyword>
<feature type="transmembrane region" description="Helical" evidence="2">
    <location>
        <begin position="602"/>
        <end position="619"/>
    </location>
</feature>
<feature type="region of interest" description="Disordered" evidence="1">
    <location>
        <begin position="138"/>
        <end position="294"/>
    </location>
</feature>
<feature type="compositionally biased region" description="Basic and acidic residues" evidence="1">
    <location>
        <begin position="204"/>
        <end position="233"/>
    </location>
</feature>
<feature type="transmembrane region" description="Helical" evidence="2">
    <location>
        <begin position="579"/>
        <end position="596"/>
    </location>
</feature>
<feature type="region of interest" description="Disordered" evidence="1">
    <location>
        <begin position="1"/>
        <end position="120"/>
    </location>
</feature>
<organism evidence="3 4">
    <name type="scientific">Actinoplanes nipponensis</name>
    <dbReference type="NCBI Taxonomy" id="135950"/>
    <lineage>
        <taxon>Bacteria</taxon>
        <taxon>Bacillati</taxon>
        <taxon>Actinomycetota</taxon>
        <taxon>Actinomycetes</taxon>
        <taxon>Micromonosporales</taxon>
        <taxon>Micromonosporaceae</taxon>
        <taxon>Actinoplanes</taxon>
    </lineage>
</organism>
<sequence>MAIGPRVRRPGPTDRGGGRMLSAHPSPGSGEPDDGPVLRPATPMTSIQQFESPDAAEAQLMADQRAAGPRPPEPARPEPRPDRDRPGGEQPGGEQPARGTARVRPAAPSGAEASGPAVADIQTTSGVPKVVIPAAVAAPADTGTTPAEAGEEHAGDAPEAPAEGESGTGDATDAAEIQDEPDPRPAAPAPDRPGDETDIQQVKSGKDDTVPQPESRPEVEVEAPAEREAHAEVEVEPVADPAGPEPDVEDTVVLRLPPAADDTVVLTLPAPPPQPEEAPPADREPDPAPRSPGEDTVVILTRAHDDTVVIPVVRTAATVAPPTEVVTAVIPVVPGRRDGQRTEAAPPPDPGRAPKPARARREPLDLGHAPAVLTISALGVLMVALAYAGGRVSTGNAPFAYWVGQVVVFTPVVVRLLSRRMAGVAESFLLVMGLALHQYLLKWMYSPDQFRFPDELQHWLATTIIVESGELFRPNPALPPAEHFPGLAELGAAAAEMTGLPVTAAGVVVAGIAHLVFVGVLFAVVLRASNSPAVAGVACATYATALHYLFFNSMFLYQTAALPFFMLTIWAVRRWRAEGGRTFVALAGVSMALTTVSHHVTALALVATLLLLAVAELVVDQPRRWSALVMPGAAAVVVAAWILLVATDVVGYLEEPVEQVRRTVAQLVSGESDAASASAPVSVGQLVVQGAGLLGLLVLALAVTRDMVHRRDRDWWRWAAVAGGLVFFAGNGVRFLGQNGPEIAGRLSTFTYVPISILAAIGLVRGVQLIPARDADGHRWRAAAPAIDVIVPGGWNLYSRVAAGSAMITLLMIGARAGGWPPIASILPGPYLAGGYERSVDAYGVASADWQRQTLGPGNRVGGDATSVSLASTYGRQDPVREVGPLYYADTWGLDQDDLAQRLHVQYLVVDRRLSTQLPESGAYFESDPRSGQITSPLTVGQLGKFDTLAGVDRLYDNGTVRIYRTGVQ</sequence>
<feature type="transmembrane region" description="Helical" evidence="2">
    <location>
        <begin position="533"/>
        <end position="549"/>
    </location>
</feature>
<proteinExistence type="predicted"/>
<feature type="transmembrane region" description="Helical" evidence="2">
    <location>
        <begin position="504"/>
        <end position="526"/>
    </location>
</feature>
<feature type="transmembrane region" description="Helical" evidence="2">
    <location>
        <begin position="555"/>
        <end position="572"/>
    </location>
</feature>
<feature type="transmembrane region" description="Helical" evidence="2">
    <location>
        <begin position="686"/>
        <end position="703"/>
    </location>
</feature>
<feature type="region of interest" description="Disordered" evidence="1">
    <location>
        <begin position="332"/>
        <end position="361"/>
    </location>
</feature>
<dbReference type="EMBL" id="BOMQ01000026">
    <property type="protein sequence ID" value="GIE48518.1"/>
    <property type="molecule type" value="Genomic_DNA"/>
</dbReference>
<evidence type="ECO:0000313" key="3">
    <source>
        <dbReference type="EMBL" id="GIE48518.1"/>
    </source>
</evidence>
<feature type="transmembrane region" description="Helical" evidence="2">
    <location>
        <begin position="743"/>
        <end position="764"/>
    </location>
</feature>
<feature type="compositionally biased region" description="Basic and acidic residues" evidence="1">
    <location>
        <begin position="73"/>
        <end position="87"/>
    </location>
</feature>
<feature type="transmembrane region" description="Helical" evidence="2">
    <location>
        <begin position="626"/>
        <end position="646"/>
    </location>
</feature>
<accession>A0A919JEY2</accession>
<feature type="transmembrane region" description="Helical" evidence="2">
    <location>
        <begin position="715"/>
        <end position="737"/>
    </location>
</feature>
<protein>
    <submittedName>
        <fullName evidence="3">Uncharacterized protein</fullName>
    </submittedName>
</protein>